<dbReference type="InterPro" id="IPR018201">
    <property type="entry name" value="Ketoacyl_synth_AS"/>
</dbReference>
<dbReference type="InterPro" id="IPR020841">
    <property type="entry name" value="PKS_Beta-ketoAc_synthase_dom"/>
</dbReference>
<dbReference type="SMART" id="SM00827">
    <property type="entry name" value="PKS_AT"/>
    <property type="match status" value="1"/>
</dbReference>
<dbReference type="CDD" id="cd00833">
    <property type="entry name" value="PKS"/>
    <property type="match status" value="1"/>
</dbReference>
<dbReference type="PANTHER" id="PTHR43775:SF51">
    <property type="entry name" value="INACTIVE PHENOLPHTHIOCEROL SYNTHESIS POLYKETIDE SYNTHASE TYPE I PKS1-RELATED"/>
    <property type="match status" value="1"/>
</dbReference>
<dbReference type="InterPro" id="IPR049490">
    <property type="entry name" value="C883_1060-like_KR_N"/>
</dbReference>
<evidence type="ECO:0000256" key="2">
    <source>
        <dbReference type="ARBA" id="ARBA00022553"/>
    </source>
</evidence>
<evidence type="ECO:0000256" key="1">
    <source>
        <dbReference type="ARBA" id="ARBA00022450"/>
    </source>
</evidence>
<dbReference type="InterPro" id="IPR016036">
    <property type="entry name" value="Malonyl_transacylase_ACP-bd"/>
</dbReference>
<dbReference type="Proteomes" id="UP001342631">
    <property type="component" value="Unassembled WGS sequence"/>
</dbReference>
<dbReference type="Pfam" id="PF08659">
    <property type="entry name" value="KR"/>
    <property type="match status" value="1"/>
</dbReference>
<dbReference type="SMART" id="SM00823">
    <property type="entry name" value="PKS_PP"/>
    <property type="match status" value="1"/>
</dbReference>
<dbReference type="InterPro" id="IPR016039">
    <property type="entry name" value="Thiolase-like"/>
</dbReference>
<dbReference type="PANTHER" id="PTHR43775">
    <property type="entry name" value="FATTY ACID SYNTHASE"/>
    <property type="match status" value="1"/>
</dbReference>
<dbReference type="InterPro" id="IPR050091">
    <property type="entry name" value="PKS_NRPS_Biosynth_Enz"/>
</dbReference>
<feature type="domain" description="Ketosynthase family 3 (KS3)" evidence="5">
    <location>
        <begin position="13"/>
        <end position="439"/>
    </location>
</feature>
<dbReference type="PROSITE" id="PS52004">
    <property type="entry name" value="KS3_2"/>
    <property type="match status" value="1"/>
</dbReference>
<evidence type="ECO:0000256" key="3">
    <source>
        <dbReference type="ARBA" id="ARBA00022679"/>
    </source>
</evidence>
<dbReference type="InterPro" id="IPR036291">
    <property type="entry name" value="NAD(P)-bd_dom_sf"/>
</dbReference>
<accession>A0ABQ6R2V5</accession>
<dbReference type="InterPro" id="IPR013968">
    <property type="entry name" value="PKS_KR"/>
</dbReference>
<evidence type="ECO:0000313" key="6">
    <source>
        <dbReference type="EMBL" id="GMU10231.1"/>
    </source>
</evidence>
<evidence type="ECO:0000259" key="4">
    <source>
        <dbReference type="PROSITE" id="PS50075"/>
    </source>
</evidence>
<dbReference type="Gene3D" id="3.40.47.10">
    <property type="match status" value="1"/>
</dbReference>
<dbReference type="Gene3D" id="3.30.70.250">
    <property type="entry name" value="Malonyl-CoA ACP transacylase, ACP-binding"/>
    <property type="match status" value="1"/>
</dbReference>
<dbReference type="InterPro" id="IPR016035">
    <property type="entry name" value="Acyl_Trfase/lysoPLipase"/>
</dbReference>
<feature type="domain" description="Carrier" evidence="4">
    <location>
        <begin position="1424"/>
        <end position="1499"/>
    </location>
</feature>
<dbReference type="InterPro" id="IPR020806">
    <property type="entry name" value="PKS_PP-bd"/>
</dbReference>
<dbReference type="CDD" id="cd08953">
    <property type="entry name" value="KR_2_SDR_x"/>
    <property type="match status" value="1"/>
</dbReference>
<dbReference type="Pfam" id="PF00698">
    <property type="entry name" value="Acyl_transf_1"/>
    <property type="match status" value="1"/>
</dbReference>
<dbReference type="InterPro" id="IPR014031">
    <property type="entry name" value="Ketoacyl_synth_C"/>
</dbReference>
<dbReference type="SUPFAM" id="SSF53901">
    <property type="entry name" value="Thiolase-like"/>
    <property type="match status" value="1"/>
</dbReference>
<dbReference type="RefSeq" id="WP_338281306.1">
    <property type="nucleotide sequence ID" value="NZ_BTTX01000007.1"/>
</dbReference>
<dbReference type="Pfam" id="PF22621">
    <property type="entry name" value="CurL-like_PKS_C"/>
    <property type="match status" value="1"/>
</dbReference>
<dbReference type="Pfam" id="PF02801">
    <property type="entry name" value="Ketoacyl-synt_C"/>
    <property type="match status" value="1"/>
</dbReference>
<organism evidence="6 7">
    <name type="scientific">Corallococcus caeni</name>
    <dbReference type="NCBI Taxonomy" id="3082388"/>
    <lineage>
        <taxon>Bacteria</taxon>
        <taxon>Pseudomonadati</taxon>
        <taxon>Myxococcota</taxon>
        <taxon>Myxococcia</taxon>
        <taxon>Myxococcales</taxon>
        <taxon>Cystobacterineae</taxon>
        <taxon>Myxococcaceae</taxon>
        <taxon>Corallococcus</taxon>
    </lineage>
</organism>
<dbReference type="PROSITE" id="PS50075">
    <property type="entry name" value="CARRIER"/>
    <property type="match status" value="1"/>
</dbReference>
<evidence type="ECO:0000259" key="5">
    <source>
        <dbReference type="PROSITE" id="PS52004"/>
    </source>
</evidence>
<reference evidence="6 7" key="1">
    <citation type="journal article" date="2024" name="Arch. Microbiol.">
        <title>Corallococcus caeni sp. nov., a novel myxobacterium isolated from activated sludge.</title>
        <authorList>
            <person name="Tomita S."/>
            <person name="Nakai R."/>
            <person name="Kuroda K."/>
            <person name="Kurashita H."/>
            <person name="Hatamoto M."/>
            <person name="Yamaguchi T."/>
            <person name="Narihiro T."/>
        </authorList>
    </citation>
    <scope>NUCLEOTIDE SEQUENCE [LARGE SCALE GENOMIC DNA]</scope>
    <source>
        <strain evidence="6 7">NO1</strain>
    </source>
</reference>
<dbReference type="SMART" id="SM00825">
    <property type="entry name" value="PKS_KS"/>
    <property type="match status" value="1"/>
</dbReference>
<dbReference type="Pfam" id="PF21394">
    <property type="entry name" value="Beta-ketacyl_N"/>
    <property type="match status" value="1"/>
</dbReference>
<dbReference type="SUPFAM" id="SSF47336">
    <property type="entry name" value="ACP-like"/>
    <property type="match status" value="1"/>
</dbReference>
<comment type="caution">
    <text evidence="6">The sequence shown here is derived from an EMBL/GenBank/DDBJ whole genome shotgun (WGS) entry which is preliminary data.</text>
</comment>
<dbReference type="InterPro" id="IPR001227">
    <property type="entry name" value="Ac_transferase_dom_sf"/>
</dbReference>
<dbReference type="PROSITE" id="PS00012">
    <property type="entry name" value="PHOSPHOPANTETHEINE"/>
    <property type="match status" value="1"/>
</dbReference>
<dbReference type="SUPFAM" id="SSF55048">
    <property type="entry name" value="Probable ACP-binding domain of malonyl-CoA ACP transacylase"/>
    <property type="match status" value="1"/>
</dbReference>
<proteinExistence type="predicted"/>
<name>A0ABQ6R2V5_9BACT</name>
<dbReference type="Pfam" id="PF00109">
    <property type="entry name" value="ketoacyl-synt"/>
    <property type="match status" value="1"/>
</dbReference>
<protein>
    <recommendedName>
        <fullName evidence="8">SDR family NAD(P)-dependent oxidoreductase</fullName>
    </recommendedName>
</protein>
<dbReference type="SUPFAM" id="SSF51735">
    <property type="entry name" value="NAD(P)-binding Rossmann-fold domains"/>
    <property type="match status" value="2"/>
</dbReference>
<dbReference type="InterPro" id="IPR014043">
    <property type="entry name" value="Acyl_transferase_dom"/>
</dbReference>
<keyword evidence="7" id="KW-1185">Reference proteome</keyword>
<dbReference type="Gene3D" id="3.30.70.3290">
    <property type="match status" value="1"/>
</dbReference>
<sequence length="1533" mass="163412">MDSLVEEGPQDGMETIAIIGMSGRFPGARSIEALWENLCAGTESVSFFSDAELAAAGVDASVRGQPDYVPARGVLADIDQFDASFFGLAPREAATMDPQQRLFLECAAEALERAGHGAPAADNRTGVFAGVSMNTYLLHNLYGHPELLAGASGYQAALGNDKDFVATRVAYKLGLRGPSLTVQTACSTSLVAVHVACQNLISYRCDMALAGGACVQVPQASGYVYEPEGILSPDGHCRTFDAKAQGTVSGNGVGVVLLKRLSDALNDGDTVYAVIKGSAINNDGALKAGFTAPSVDGQTEAITEALAMADVEPASISYVEAHGTATPLGDPIELAALKRAFRSSSRATCALGSVKSNLGHLDAAAGVTGLIKTALALHHRKLPPSLHYSAPNPQLGLEDSPFYVNASLKDWQPPAGVPRRAGVSAFGIGGTNAHVILEEAPAREVAASTNAPQVLVLSAKTASALESATAQLASHLRAHPELPLADVAFTLQVGRRLLPHRRFLVASDALQASQLLQAPLPSVFDESDDRPVVFMFPGGGAQYALMGQSLYASLPLFRDTVDRCASLLLPLLGQDLRPVLYPEASRADACASLLRQPRLGLPALFVTSYALAQQWLAWGLKPQALIGHSLGEYVAACLAGVFSLKDALALVCLRGRLFEQLPAGSMLSVALSEADVLPLLGDSLSLAAVNAPSLCVVSGPSAAIAQLAERLRASSIEHREIAIDVAAHSSMVEPLLAEFTRALSSLSLQPPSLPFLSNVSGTWITSSEATSPEYWARHLRQTVRFASGVQTALASLPSPLFLEVGPGQTLTRLAHLSTRSHPDALVLSSMRHPQEEADDVHVLLSSLGRAWLSGVPISWPAVHATPPRRALLPTYPYERQRFWVEPGHASLTALADPLRKRPRVEDWFYLPSWKRSLPHPAAASTPRRCLVFVDPLGLASTLVSRLEALGHSVVSVSMGAEYRREGSHGFVIDPRNRADYARLLGELSAGQSAPDLILHGWGLTRPDADVLQRDLDLGFYSLLFLTQALGSQHLSESLRIVALSNGTQEVTGHEPLNAAKAAVLGLCSVIPQEHQNLTCRSIDVELPMDAAGTATLAARLVKEVLADVKDAEVAYRGSHRWVRTFEQVPSRPSTEAALPLRQRGTYLITGGLGKIGLELARHLARTVQARLVLLGRTGVPTREEASTADAPTRERLRTLDELEALGSEVLVLRADVADAGQMSAALEAATARFGPLHGVIHAAGTTGDRAVRLIDEAVPTDCDWHFDPKVRGLQVLASLLEGRELDFCILCSSLASVLGGLGYAAYASANRFMDVFAQAHGRTSTYPWISLNWEGWRTDAPPVRDNALGATLQELTVTSSEGVKAFEHLLSLEPVAQVLMSTGSLQARLDRWTRFQEDGAVPGGTASRANLAHARPQLRTEYVAPRGELEQTIADLWQTLLGLDRVGIHDNFFELGGHSLLATQLTTRLKATFKVELPLRRLLASPTVASIADVVLEAQAEQVDDDTLARMLADIEAMSSEDAADLLSESEAS</sequence>
<dbReference type="InterPro" id="IPR029058">
    <property type="entry name" value="AB_hydrolase_fold"/>
</dbReference>
<keyword evidence="2" id="KW-0597">Phosphoprotein</keyword>
<dbReference type="InterPro" id="IPR006162">
    <property type="entry name" value="Ppantetheine_attach_site"/>
</dbReference>
<dbReference type="PROSITE" id="PS00606">
    <property type="entry name" value="KS3_1"/>
    <property type="match status" value="1"/>
</dbReference>
<keyword evidence="1" id="KW-0596">Phosphopantetheine</keyword>
<evidence type="ECO:0000313" key="7">
    <source>
        <dbReference type="Proteomes" id="UP001342631"/>
    </source>
</evidence>
<gene>
    <name evidence="6" type="ORF">ASNO1_64850</name>
</gene>
<dbReference type="InterPro" id="IPR057326">
    <property type="entry name" value="KR_dom"/>
</dbReference>
<dbReference type="InterPro" id="IPR009081">
    <property type="entry name" value="PP-bd_ACP"/>
</dbReference>
<dbReference type="SMART" id="SM00822">
    <property type="entry name" value="PKS_KR"/>
    <property type="match status" value="1"/>
</dbReference>
<dbReference type="EMBL" id="BTTX01000007">
    <property type="protein sequence ID" value="GMU10231.1"/>
    <property type="molecule type" value="Genomic_DNA"/>
</dbReference>
<dbReference type="SUPFAM" id="SSF52151">
    <property type="entry name" value="FabD/lysophospholipase-like"/>
    <property type="match status" value="1"/>
</dbReference>
<dbReference type="InterPro" id="IPR036736">
    <property type="entry name" value="ACP-like_sf"/>
</dbReference>
<dbReference type="Gene3D" id="3.40.50.1820">
    <property type="entry name" value="alpha/beta hydrolase"/>
    <property type="match status" value="1"/>
</dbReference>
<dbReference type="Pfam" id="PF00550">
    <property type="entry name" value="PP-binding"/>
    <property type="match status" value="1"/>
</dbReference>
<dbReference type="InterPro" id="IPR014030">
    <property type="entry name" value="Ketoacyl_synth_N"/>
</dbReference>
<dbReference type="Gene3D" id="3.40.50.720">
    <property type="entry name" value="NAD(P)-binding Rossmann-like Domain"/>
    <property type="match status" value="1"/>
</dbReference>
<evidence type="ECO:0008006" key="8">
    <source>
        <dbReference type="Google" id="ProtNLM"/>
    </source>
</evidence>
<keyword evidence="3" id="KW-0808">Transferase</keyword>
<dbReference type="Gene3D" id="3.40.366.10">
    <property type="entry name" value="Malonyl-Coenzyme A Acyl Carrier Protein, domain 2"/>
    <property type="match status" value="1"/>
</dbReference>